<evidence type="ECO:0000313" key="2">
    <source>
        <dbReference type="EMBL" id="SFO34437.1"/>
    </source>
</evidence>
<dbReference type="EMBL" id="FOUY01000046">
    <property type="protein sequence ID" value="SFO34437.1"/>
    <property type="molecule type" value="Genomic_DNA"/>
</dbReference>
<protein>
    <submittedName>
        <fullName evidence="2">Uncharacterized protein</fullName>
    </submittedName>
</protein>
<evidence type="ECO:0000256" key="1">
    <source>
        <dbReference type="SAM" id="Phobius"/>
    </source>
</evidence>
<dbReference type="AlphaFoldDB" id="A0A1I5GEW0"/>
<evidence type="ECO:0000313" key="3">
    <source>
        <dbReference type="Proteomes" id="UP000199614"/>
    </source>
</evidence>
<keyword evidence="1" id="KW-1133">Transmembrane helix</keyword>
<keyword evidence="3" id="KW-1185">Reference proteome</keyword>
<feature type="transmembrane region" description="Helical" evidence="1">
    <location>
        <begin position="68"/>
        <end position="87"/>
    </location>
</feature>
<organism evidence="2 3">
    <name type="scientific">Pseudonocardia ammonioxydans</name>
    <dbReference type="NCBI Taxonomy" id="260086"/>
    <lineage>
        <taxon>Bacteria</taxon>
        <taxon>Bacillati</taxon>
        <taxon>Actinomycetota</taxon>
        <taxon>Actinomycetes</taxon>
        <taxon>Pseudonocardiales</taxon>
        <taxon>Pseudonocardiaceae</taxon>
        <taxon>Pseudonocardia</taxon>
    </lineage>
</organism>
<keyword evidence="1" id="KW-0812">Transmembrane</keyword>
<dbReference type="Proteomes" id="UP000199614">
    <property type="component" value="Unassembled WGS sequence"/>
</dbReference>
<dbReference type="OrthoDB" id="2658663at2"/>
<sequence>MSARLGLSPWAVLGLAALGVPRVVAHDLGPVGGVTNTLLVFVPILVWLGVVVSLHLVRPEIVRPFTTLLAIGSTYGVLVGVAHQLLWPWAFDTPPRLGGNLAGAVSPTVESLLLRTFAFGSSLLTGVAVGVVVGAAGWVLVRLAGRWSSGRLRHYGP</sequence>
<proteinExistence type="predicted"/>
<feature type="transmembrane region" description="Helical" evidence="1">
    <location>
        <begin position="117"/>
        <end position="141"/>
    </location>
</feature>
<dbReference type="STRING" id="260086.SAMN05216207_104611"/>
<feature type="transmembrane region" description="Helical" evidence="1">
    <location>
        <begin position="35"/>
        <end position="56"/>
    </location>
</feature>
<dbReference type="RefSeq" id="WP_093353414.1">
    <property type="nucleotide sequence ID" value="NZ_FOUY01000046.1"/>
</dbReference>
<keyword evidence="1" id="KW-0472">Membrane</keyword>
<reference evidence="2 3" key="1">
    <citation type="submission" date="2016-10" db="EMBL/GenBank/DDBJ databases">
        <authorList>
            <person name="de Groot N.N."/>
        </authorList>
    </citation>
    <scope>NUCLEOTIDE SEQUENCE [LARGE SCALE GENOMIC DNA]</scope>
    <source>
        <strain evidence="2 3">CGMCC 4.1877</strain>
    </source>
</reference>
<accession>A0A1I5GEW0</accession>
<name>A0A1I5GEW0_PSUAM</name>
<gene>
    <name evidence="2" type="ORF">SAMN05216207_104611</name>
</gene>